<protein>
    <recommendedName>
        <fullName evidence="5">Lipoprotein</fullName>
    </recommendedName>
</protein>
<feature type="signal peptide" evidence="2">
    <location>
        <begin position="1"/>
        <end position="30"/>
    </location>
</feature>
<sequence length="284" mass="28574">MSRPVIRPAALAGVAVAALLVSGCAPVVDANWTPPAWPATTLQVIRGDVEPLSAEPGQPLAANVSPERIRQDGIGIQARYALLPGDAAFNDAVRAYVRTAIGARQDATGARYSPQAGAVGAGLADRSCRPGSTLTPAAEVLADPALAGPIVGGGSASVVCDVVWASGSVFGQRLRTVTSSGDGVVGDSVETLFTDTANGDVSTAAQLWAPDAAGALADDVFEGLRRAAGSLSLAPLGDPATLEQLAGAFATTMPSAAGACSSRSRRGSRLTRSLPLASPRPMRP</sequence>
<dbReference type="PROSITE" id="PS51257">
    <property type="entry name" value="PROKAR_LIPOPROTEIN"/>
    <property type="match status" value="1"/>
</dbReference>
<evidence type="ECO:0000256" key="2">
    <source>
        <dbReference type="SAM" id="SignalP"/>
    </source>
</evidence>
<keyword evidence="2" id="KW-0732">Signal</keyword>
<evidence type="ECO:0000256" key="1">
    <source>
        <dbReference type="SAM" id="MobiDB-lite"/>
    </source>
</evidence>
<evidence type="ECO:0008006" key="5">
    <source>
        <dbReference type="Google" id="ProtNLM"/>
    </source>
</evidence>
<organism evidence="3 4">
    <name type="scientific">Microbacterium schleiferi</name>
    <dbReference type="NCBI Taxonomy" id="69362"/>
    <lineage>
        <taxon>Bacteria</taxon>
        <taxon>Bacillati</taxon>
        <taxon>Actinomycetota</taxon>
        <taxon>Actinomycetes</taxon>
        <taxon>Micrococcales</taxon>
        <taxon>Microbacteriaceae</taxon>
        <taxon>Microbacterium</taxon>
    </lineage>
</organism>
<dbReference type="AlphaFoldDB" id="A0A7S8RHW8"/>
<evidence type="ECO:0000313" key="3">
    <source>
        <dbReference type="EMBL" id="QPE05107.1"/>
    </source>
</evidence>
<keyword evidence="4" id="KW-1185">Reference proteome</keyword>
<dbReference type="RefSeq" id="WP_195693126.1">
    <property type="nucleotide sequence ID" value="NZ_CP064760.1"/>
</dbReference>
<proteinExistence type="predicted"/>
<feature type="chain" id="PRO_5032944597" description="Lipoprotein" evidence="2">
    <location>
        <begin position="31"/>
        <end position="284"/>
    </location>
</feature>
<dbReference type="EMBL" id="CP064760">
    <property type="protein sequence ID" value="QPE05107.1"/>
    <property type="molecule type" value="Genomic_DNA"/>
</dbReference>
<reference evidence="3 4" key="1">
    <citation type="submission" date="2020-11" db="EMBL/GenBank/DDBJ databases">
        <title>Amino acid is mineralized and recycled by bacteria in oceanic microbiome.</title>
        <authorList>
            <person name="Zheng L.Y."/>
        </authorList>
    </citation>
    <scope>NUCLEOTIDE SEQUENCE [LARGE SCALE GENOMIC DNA]</scope>
    <source>
        <strain evidence="3 4">A32-1</strain>
    </source>
</reference>
<dbReference type="Proteomes" id="UP000594480">
    <property type="component" value="Chromosome"/>
</dbReference>
<name>A0A7S8RHW8_9MICO</name>
<gene>
    <name evidence="3" type="ORF">IT882_03110</name>
</gene>
<evidence type="ECO:0000313" key="4">
    <source>
        <dbReference type="Proteomes" id="UP000594480"/>
    </source>
</evidence>
<accession>A0A7S8RHW8</accession>
<dbReference type="KEGG" id="msf:IT882_03110"/>
<feature type="region of interest" description="Disordered" evidence="1">
    <location>
        <begin position="257"/>
        <end position="284"/>
    </location>
</feature>